<dbReference type="GO" id="GO:0005886">
    <property type="term" value="C:plasma membrane"/>
    <property type="evidence" value="ECO:0007669"/>
    <property type="project" value="UniProtKB-SubCell"/>
</dbReference>
<feature type="compositionally biased region" description="Basic residues" evidence="8">
    <location>
        <begin position="387"/>
        <end position="398"/>
    </location>
</feature>
<feature type="compositionally biased region" description="Polar residues" evidence="8">
    <location>
        <begin position="265"/>
        <end position="284"/>
    </location>
</feature>
<feature type="compositionally biased region" description="Basic and acidic residues" evidence="8">
    <location>
        <begin position="117"/>
        <end position="142"/>
    </location>
</feature>
<keyword evidence="7" id="KW-0807">Transducer</keyword>
<protein>
    <submittedName>
        <fullName evidence="10">Uncharacterized protein</fullName>
    </submittedName>
</protein>
<feature type="compositionally biased region" description="Basic and acidic residues" evidence="8">
    <location>
        <begin position="169"/>
        <end position="182"/>
    </location>
</feature>
<feature type="region of interest" description="Disordered" evidence="8">
    <location>
        <begin position="74"/>
        <end position="429"/>
    </location>
</feature>
<evidence type="ECO:0000256" key="1">
    <source>
        <dbReference type="ARBA" id="ARBA00004651"/>
    </source>
</evidence>
<dbReference type="EMBL" id="CAJVCH010526743">
    <property type="protein sequence ID" value="CAG7822556.1"/>
    <property type="molecule type" value="Genomic_DNA"/>
</dbReference>
<dbReference type="PANTHER" id="PTHR32546">
    <property type="entry name" value="G-PROTEIN COUPLED RECEPTOR 158-RELATED"/>
    <property type="match status" value="1"/>
</dbReference>
<dbReference type="GO" id="GO:0004930">
    <property type="term" value="F:G protein-coupled receptor activity"/>
    <property type="evidence" value="ECO:0007669"/>
    <property type="project" value="UniProtKB-KW"/>
</dbReference>
<name>A0A8J2KW29_9HEXA</name>
<evidence type="ECO:0000256" key="5">
    <source>
        <dbReference type="ARBA" id="ARBA00023170"/>
    </source>
</evidence>
<evidence type="ECO:0000313" key="11">
    <source>
        <dbReference type="Proteomes" id="UP000708208"/>
    </source>
</evidence>
<accession>A0A8J2KW29</accession>
<feature type="region of interest" description="Disordered" evidence="8">
    <location>
        <begin position="590"/>
        <end position="614"/>
    </location>
</feature>
<keyword evidence="4" id="KW-0297">G-protein coupled receptor</keyword>
<reference evidence="10" key="1">
    <citation type="submission" date="2021-06" db="EMBL/GenBank/DDBJ databases">
        <authorList>
            <person name="Hodson N. C."/>
            <person name="Mongue J. A."/>
            <person name="Jaron S. K."/>
        </authorList>
    </citation>
    <scope>NUCLEOTIDE SEQUENCE</scope>
</reference>
<feature type="chain" id="PRO_5035286790" evidence="9">
    <location>
        <begin position="20"/>
        <end position="888"/>
    </location>
</feature>
<evidence type="ECO:0000256" key="8">
    <source>
        <dbReference type="SAM" id="MobiDB-lite"/>
    </source>
</evidence>
<dbReference type="InterPro" id="IPR043458">
    <property type="entry name" value="GPR158/179"/>
</dbReference>
<keyword evidence="6" id="KW-0325">Glycoprotein</keyword>
<feature type="compositionally biased region" description="Polar residues" evidence="8">
    <location>
        <begin position="149"/>
        <end position="159"/>
    </location>
</feature>
<feature type="compositionally biased region" description="Basic and acidic residues" evidence="8">
    <location>
        <begin position="523"/>
        <end position="540"/>
    </location>
</feature>
<comment type="similarity">
    <text evidence="2">Belongs to the G-protein coupled receptor 3 family.</text>
</comment>
<comment type="subcellular location">
    <subcellularLocation>
        <location evidence="1">Cell membrane</location>
        <topology evidence="1">Multi-pass membrane protein</topology>
    </subcellularLocation>
</comment>
<feature type="compositionally biased region" description="Low complexity" evidence="8">
    <location>
        <begin position="207"/>
        <end position="220"/>
    </location>
</feature>
<feature type="compositionally biased region" description="Acidic residues" evidence="8">
    <location>
        <begin position="591"/>
        <end position="600"/>
    </location>
</feature>
<dbReference type="PANTHER" id="PTHR32546:SF29">
    <property type="entry name" value="G-PROTEIN COUPLED RECEPTORS FAMILY 3 PROFILE DOMAIN-CONTAINING PROTEIN"/>
    <property type="match status" value="1"/>
</dbReference>
<keyword evidence="5" id="KW-0675">Receptor</keyword>
<dbReference type="Proteomes" id="UP000708208">
    <property type="component" value="Unassembled WGS sequence"/>
</dbReference>
<feature type="signal peptide" evidence="9">
    <location>
        <begin position="1"/>
        <end position="19"/>
    </location>
</feature>
<feature type="compositionally biased region" description="Acidic residues" evidence="8">
    <location>
        <begin position="77"/>
        <end position="98"/>
    </location>
</feature>
<feature type="compositionally biased region" description="Low complexity" evidence="8">
    <location>
        <begin position="601"/>
        <end position="614"/>
    </location>
</feature>
<evidence type="ECO:0000256" key="7">
    <source>
        <dbReference type="ARBA" id="ARBA00023224"/>
    </source>
</evidence>
<dbReference type="AlphaFoldDB" id="A0A8J2KW29"/>
<keyword evidence="9" id="KW-0732">Signal</keyword>
<feature type="compositionally biased region" description="Basic and acidic residues" evidence="8">
    <location>
        <begin position="227"/>
        <end position="238"/>
    </location>
</feature>
<keyword evidence="11" id="KW-1185">Reference proteome</keyword>
<sequence>MIVKVTVVWIVWWGMCVWGLEETAGMEEVKQSIAPWNLWSVYSTVPGSGVTFPRPSTPTPIPNGGLLRAFPTSAEVMGEETEEEEEEEPEENSYEDNEVSSWLDPQPTSKVSPPQQARERTDVVRKGEKSPEEIHNREKSIVREGGSGSVQQNDNSDGNNIKEGTPSSEVKEGKRKRDEEHPAIASIRHHKSRKNFVRARKGKDKAPTAATTSSILSLLLNGEQGDEPVHETVPDRKNPSPMHPGLSTEFPISSDKAPLRLLRQHTPTSSSPELGKMSSSNDTSIVYGRPYFTPSRKHNSTRMQRIKDLLSNASSPQLGVPHKERAAGQTDKEEESAVTVSVHSKSSRHPTNSPGPKNPKTFLLDPHTLLPPVSSSSTTRGPSTRPPHSKSSRRKSKVRSSTPLPTSTDPFASSSSSSFSSSSFQSGLEGISGEKVNLKTTLSTLKPTIPAPSNLMEPLHTSEGHHFNLPNFQEGSNYPDGLSYPSGSNYLGVSKYPEGSVYHDGSNFNKGSNYHAGLNHQKGPKEAEDSSAKMSRKELGEVETEEIFPYTGGDEGENKSRPPGELFSDYTMLGGDDDKFIHSPFESNVDTMEEEVEEDASLLPSSTTSSAASKTKPDIDIVTKFLRIVETQHTLGDNCTAGTAFSLGEGVVDRYAQERFRLEANVAVNRANMLTRLWKYAEPPVLESEYLLHANLFSMIEFDDDIFAAGNCYDKLQYKNYTLFCPFAYRLPEGNILVKDLAVEYKYLSNTSEWFFIARNNAERVIKNYNQFSRGIVKGFGMIELEFCVDVICVRRLCVKILEAFGEKALSQSRLIPSYLTHTLPATSQLHLCVRCTSELRVPKPGTSFMVDLYGSHWEFLIPTSILHLGLAYRQRNTRVLVSFTNLP</sequence>
<evidence type="ECO:0000256" key="2">
    <source>
        <dbReference type="ARBA" id="ARBA00007242"/>
    </source>
</evidence>
<evidence type="ECO:0000256" key="9">
    <source>
        <dbReference type="SAM" id="SignalP"/>
    </source>
</evidence>
<evidence type="ECO:0000256" key="3">
    <source>
        <dbReference type="ARBA" id="ARBA00022475"/>
    </source>
</evidence>
<dbReference type="OrthoDB" id="2129233at2759"/>
<feature type="compositionally biased region" description="Basic residues" evidence="8">
    <location>
        <begin position="187"/>
        <end position="203"/>
    </location>
</feature>
<feature type="compositionally biased region" description="Low complexity" evidence="8">
    <location>
        <begin position="374"/>
        <end position="383"/>
    </location>
</feature>
<comment type="caution">
    <text evidence="10">The sequence shown here is derived from an EMBL/GenBank/DDBJ whole genome shotgun (WGS) entry which is preliminary data.</text>
</comment>
<keyword evidence="3" id="KW-0472">Membrane</keyword>
<feature type="compositionally biased region" description="Low complexity" evidence="8">
    <location>
        <begin position="413"/>
        <end position="426"/>
    </location>
</feature>
<feature type="compositionally biased region" description="Polar residues" evidence="8">
    <location>
        <begin position="106"/>
        <end position="115"/>
    </location>
</feature>
<evidence type="ECO:0000256" key="4">
    <source>
        <dbReference type="ARBA" id="ARBA00023040"/>
    </source>
</evidence>
<gene>
    <name evidence="10" type="ORF">AFUS01_LOCUS32821</name>
</gene>
<feature type="region of interest" description="Disordered" evidence="8">
    <location>
        <begin position="512"/>
        <end position="541"/>
    </location>
</feature>
<proteinExistence type="inferred from homology"/>
<evidence type="ECO:0000313" key="10">
    <source>
        <dbReference type="EMBL" id="CAG7822556.1"/>
    </source>
</evidence>
<evidence type="ECO:0000256" key="6">
    <source>
        <dbReference type="ARBA" id="ARBA00023180"/>
    </source>
</evidence>
<keyword evidence="3" id="KW-1003">Cell membrane</keyword>
<feature type="compositionally biased region" description="Polar residues" evidence="8">
    <location>
        <begin position="338"/>
        <end position="355"/>
    </location>
</feature>
<organism evidence="10 11">
    <name type="scientific">Allacma fusca</name>
    <dbReference type="NCBI Taxonomy" id="39272"/>
    <lineage>
        <taxon>Eukaryota</taxon>
        <taxon>Metazoa</taxon>
        <taxon>Ecdysozoa</taxon>
        <taxon>Arthropoda</taxon>
        <taxon>Hexapoda</taxon>
        <taxon>Collembola</taxon>
        <taxon>Symphypleona</taxon>
        <taxon>Sminthuridae</taxon>
        <taxon>Allacma</taxon>
    </lineage>
</organism>